<dbReference type="InterPro" id="IPR050789">
    <property type="entry name" value="Diverse_Enzym_Activities"/>
</dbReference>
<name>A0ABU1S5S7_9FLAO</name>
<evidence type="ECO:0000313" key="2">
    <source>
        <dbReference type="EMBL" id="MDR6846267.1"/>
    </source>
</evidence>
<dbReference type="Proteomes" id="UP001261871">
    <property type="component" value="Unassembled WGS sequence"/>
</dbReference>
<dbReference type="SUPFAM" id="SSF56601">
    <property type="entry name" value="beta-lactamase/transpeptidase-like"/>
    <property type="match status" value="1"/>
</dbReference>
<feature type="domain" description="Beta-lactamase-related" evidence="1">
    <location>
        <begin position="252"/>
        <end position="530"/>
    </location>
</feature>
<dbReference type="PANTHER" id="PTHR43283">
    <property type="entry name" value="BETA-LACTAMASE-RELATED"/>
    <property type="match status" value="1"/>
</dbReference>
<accession>A0ABU1S5S7</accession>
<organism evidence="2 3">
    <name type="scientific">Flavobacterium granuli</name>
    <dbReference type="NCBI Taxonomy" id="280093"/>
    <lineage>
        <taxon>Bacteria</taxon>
        <taxon>Pseudomonadati</taxon>
        <taxon>Bacteroidota</taxon>
        <taxon>Flavobacteriia</taxon>
        <taxon>Flavobacteriales</taxon>
        <taxon>Flavobacteriaceae</taxon>
        <taxon>Flavobacterium</taxon>
    </lineage>
</organism>
<comment type="caution">
    <text evidence="2">The sequence shown here is derived from an EMBL/GenBank/DDBJ whole genome shotgun (WGS) entry which is preliminary data.</text>
</comment>
<dbReference type="Gene3D" id="3.40.710.10">
    <property type="entry name" value="DD-peptidase/beta-lactamase superfamily"/>
    <property type="match status" value="1"/>
</dbReference>
<protein>
    <submittedName>
        <fullName evidence="2">CubicO group peptidase (Beta-lactamase class C family)</fullName>
    </submittedName>
</protein>
<proteinExistence type="predicted"/>
<sequence>MKHITILILISNFICFFSFGQIKDIVQTDGIKNQIHKDNIGKVTFMNGNIPLEQYKESDFLTTFELKQESNLNIRVFMDNSITNYMHRLAPELTADELNLKGNYQFSFFLDNNLIYKENIHHGCGLRKSTTTTFRVPFTDTAGGDWWSIYLFDRFKNNGGDKALTNGTHKLTVELRPYVKLNENSEAIVGDLIASGKLDLIINTPEITAKQIEIQPIGTNSGFEISYSEYDKKKIEELNKSIAENSFKAITSIVVIKDGELLLEEYFNNADRNTLHDTRSVGKSFTSALMGIAIKDGYIKSENQTLNSFYDLTKFSNYSSKKDNVKLKDLLTMSSAFDGSDQNSDSPGNEDNMYPTENWVKFALDLPMDSIKSNGKQWDYFTAGVVLLGDILNKSVPNGLEEYADKKLFKPLNIDKYQWQYTPQKVVNTAGGLQMTSLEFAKIGQLYKNNGRWKGQQILPAEWVNKTFTRQIQIPERVNEFYGYLFWNKTYTVNGKDYETFYCAGNGGSKIFIFKDLPLTIVITAKAFNRPYGHPQVDKMMEEYILPAIIK</sequence>
<dbReference type="InterPro" id="IPR001466">
    <property type="entry name" value="Beta-lactam-related"/>
</dbReference>
<dbReference type="Pfam" id="PF00144">
    <property type="entry name" value="Beta-lactamase"/>
    <property type="match status" value="1"/>
</dbReference>
<gene>
    <name evidence="2" type="ORF">J2W95_002983</name>
</gene>
<reference evidence="2 3" key="1">
    <citation type="submission" date="2023-07" db="EMBL/GenBank/DDBJ databases">
        <title>Sorghum-associated microbial communities from plants grown in Nebraska, USA.</title>
        <authorList>
            <person name="Schachtman D."/>
        </authorList>
    </citation>
    <scope>NUCLEOTIDE SEQUENCE [LARGE SCALE GENOMIC DNA]</scope>
    <source>
        <strain evidence="2 3">BE124</strain>
    </source>
</reference>
<evidence type="ECO:0000259" key="1">
    <source>
        <dbReference type="Pfam" id="PF00144"/>
    </source>
</evidence>
<dbReference type="EMBL" id="JAVDTX010000007">
    <property type="protein sequence ID" value="MDR6846267.1"/>
    <property type="molecule type" value="Genomic_DNA"/>
</dbReference>
<dbReference type="PANTHER" id="PTHR43283:SF7">
    <property type="entry name" value="BETA-LACTAMASE-RELATED DOMAIN-CONTAINING PROTEIN"/>
    <property type="match status" value="1"/>
</dbReference>
<dbReference type="RefSeq" id="WP_310008333.1">
    <property type="nucleotide sequence ID" value="NZ_JAVDTX010000007.1"/>
</dbReference>
<evidence type="ECO:0000313" key="3">
    <source>
        <dbReference type="Proteomes" id="UP001261871"/>
    </source>
</evidence>
<keyword evidence="3" id="KW-1185">Reference proteome</keyword>
<dbReference type="InterPro" id="IPR012338">
    <property type="entry name" value="Beta-lactam/transpept-like"/>
</dbReference>